<keyword evidence="7" id="KW-1185">Reference proteome</keyword>
<comment type="similarity">
    <text evidence="2">Belongs to the NADH:flavin oxidoreductase/NADH oxidase family.</text>
</comment>
<sequence>MPNSNTALFTPIKIGNLILKHRVVFASLTRGRNGPNGVPTDLQAEYYGQRATDGGLIIAEATNVNKQAGSSPGTPGIFTQEQIEGWKKITAAVHAKGGIIQSQLWHQGRAASSKFIGEQPLAPSPIAIEGMEFMGTYEYEEPREITPAEMKQYVKDYQQCALNAIEAGFDGIQFHAANGFFLDQFFNSSSNKRTDEYGGSPENRSRFFFQILDGLVDVVGIERVSVRLSPWADFLDVKDENSYETWGYVVKTLQEKYSNLAFLDMVEPRAVLFNDDYDFTQKESLEPFRKIWKGPLVTTGGYTYNPQVAFDIAEKHGNLTGFGRLFIANPDLVERLRNGWPTNKYDRSTFYEGGAKGYTDYPFYKNN</sequence>
<dbReference type="EMBL" id="JAEPRC010000268">
    <property type="protein sequence ID" value="KAG2201925.1"/>
    <property type="molecule type" value="Genomic_DNA"/>
</dbReference>
<evidence type="ECO:0000313" key="6">
    <source>
        <dbReference type="EMBL" id="KAG2201925.1"/>
    </source>
</evidence>
<evidence type="ECO:0000259" key="4">
    <source>
        <dbReference type="Pfam" id="PF00724"/>
    </source>
</evidence>
<dbReference type="InterPro" id="IPR001155">
    <property type="entry name" value="OxRdtase_FMN_N"/>
</dbReference>
<dbReference type="InterPro" id="IPR013785">
    <property type="entry name" value="Aldolase_TIM"/>
</dbReference>
<dbReference type="Pfam" id="PF00724">
    <property type="entry name" value="Oxidored_FMN"/>
    <property type="match status" value="1"/>
</dbReference>
<evidence type="ECO:0000256" key="1">
    <source>
        <dbReference type="ARBA" id="ARBA00001917"/>
    </source>
</evidence>
<proteinExistence type="inferred from homology"/>
<dbReference type="CDD" id="cd02933">
    <property type="entry name" value="OYE_like_FMN"/>
    <property type="match status" value="1"/>
</dbReference>
<dbReference type="Gene3D" id="3.20.20.70">
    <property type="entry name" value="Aldolase class I"/>
    <property type="match status" value="1"/>
</dbReference>
<keyword evidence="3" id="KW-0560">Oxidoreductase</keyword>
<dbReference type="GO" id="GO:0010181">
    <property type="term" value="F:FMN binding"/>
    <property type="evidence" value="ECO:0007669"/>
    <property type="project" value="InterPro"/>
</dbReference>
<accession>A0A8H7V3F1</accession>
<dbReference type="PANTHER" id="PTHR22893:SF91">
    <property type="entry name" value="NADPH DEHYDROGENASE 2-RELATED"/>
    <property type="match status" value="1"/>
</dbReference>
<dbReference type="PANTHER" id="PTHR22893">
    <property type="entry name" value="NADH OXIDOREDUCTASE-RELATED"/>
    <property type="match status" value="1"/>
</dbReference>
<dbReference type="SUPFAM" id="SSF51395">
    <property type="entry name" value="FMN-linked oxidoreductases"/>
    <property type="match status" value="1"/>
</dbReference>
<evidence type="ECO:0000256" key="3">
    <source>
        <dbReference type="ARBA" id="ARBA00023002"/>
    </source>
</evidence>
<dbReference type="Proteomes" id="UP000650833">
    <property type="component" value="Unassembled WGS sequence"/>
</dbReference>
<gene>
    <name evidence="5" type="ORF">INT46_000513</name>
    <name evidence="6" type="ORF">INT46_000515</name>
</gene>
<name>A0A8H7V3F1_9FUNG</name>
<evidence type="ECO:0000256" key="2">
    <source>
        <dbReference type="ARBA" id="ARBA00005979"/>
    </source>
</evidence>
<dbReference type="GO" id="GO:0016628">
    <property type="term" value="F:oxidoreductase activity, acting on the CH-CH group of donors, NAD or NADP as acceptor"/>
    <property type="evidence" value="ECO:0007669"/>
    <property type="project" value="UniProtKB-ARBA"/>
</dbReference>
<reference evidence="5" key="1">
    <citation type="submission" date="2020-12" db="EMBL/GenBank/DDBJ databases">
        <title>Metabolic potential, ecology and presence of endohyphal bacteria is reflected in genomic diversity of Mucoromycotina.</title>
        <authorList>
            <person name="Muszewska A."/>
            <person name="Okrasinska A."/>
            <person name="Steczkiewicz K."/>
            <person name="Drgas O."/>
            <person name="Orlowska M."/>
            <person name="Perlinska-Lenart U."/>
            <person name="Aleksandrzak-Piekarczyk T."/>
            <person name="Szatraj K."/>
            <person name="Zielenkiewicz U."/>
            <person name="Pilsyk S."/>
            <person name="Malc E."/>
            <person name="Mieczkowski P."/>
            <person name="Kruszewska J.S."/>
            <person name="Biernat P."/>
            <person name="Pawlowska J."/>
        </authorList>
    </citation>
    <scope>NUCLEOTIDE SEQUENCE</scope>
    <source>
        <strain evidence="5">CBS 226.32</strain>
    </source>
</reference>
<dbReference type="AlphaFoldDB" id="A0A8H7V3F1"/>
<dbReference type="GO" id="GO:0005829">
    <property type="term" value="C:cytosol"/>
    <property type="evidence" value="ECO:0007669"/>
    <property type="project" value="UniProtKB-ARBA"/>
</dbReference>
<comment type="cofactor">
    <cofactor evidence="1">
        <name>FMN</name>
        <dbReference type="ChEBI" id="CHEBI:58210"/>
    </cofactor>
</comment>
<dbReference type="OrthoDB" id="276546at2759"/>
<dbReference type="InterPro" id="IPR045247">
    <property type="entry name" value="Oye-like"/>
</dbReference>
<comment type="caution">
    <text evidence="5">The sequence shown here is derived from an EMBL/GenBank/DDBJ whole genome shotgun (WGS) entry which is preliminary data.</text>
</comment>
<feature type="domain" description="NADH:flavin oxidoreductase/NADH oxidase N-terminal" evidence="4">
    <location>
        <begin position="8"/>
        <end position="343"/>
    </location>
</feature>
<evidence type="ECO:0000313" key="5">
    <source>
        <dbReference type="EMBL" id="KAG2201923.1"/>
    </source>
</evidence>
<evidence type="ECO:0000313" key="7">
    <source>
        <dbReference type="Proteomes" id="UP000650833"/>
    </source>
</evidence>
<protein>
    <recommendedName>
        <fullName evidence="4">NADH:flavin oxidoreductase/NADH oxidase N-terminal domain-containing protein</fullName>
    </recommendedName>
</protein>
<organism evidence="5 7">
    <name type="scientific">Mucor plumbeus</name>
    <dbReference type="NCBI Taxonomy" id="97098"/>
    <lineage>
        <taxon>Eukaryota</taxon>
        <taxon>Fungi</taxon>
        <taxon>Fungi incertae sedis</taxon>
        <taxon>Mucoromycota</taxon>
        <taxon>Mucoromycotina</taxon>
        <taxon>Mucoromycetes</taxon>
        <taxon>Mucorales</taxon>
        <taxon>Mucorineae</taxon>
        <taxon>Mucoraceae</taxon>
        <taxon>Mucor</taxon>
    </lineage>
</organism>
<dbReference type="FunFam" id="3.20.20.70:FF:000059">
    <property type="entry name" value="N-ethylmaleimide reductase, FMN-linked"/>
    <property type="match status" value="1"/>
</dbReference>
<dbReference type="EMBL" id="JAEPRC010000268">
    <property type="protein sequence ID" value="KAG2201923.1"/>
    <property type="molecule type" value="Genomic_DNA"/>
</dbReference>